<comment type="catalytic activity">
    <reaction evidence="6">
        <text>2 GTP = 3',3'-c-di-GMP + 2 diphosphate</text>
        <dbReference type="Rhea" id="RHEA:24898"/>
        <dbReference type="ChEBI" id="CHEBI:33019"/>
        <dbReference type="ChEBI" id="CHEBI:37565"/>
        <dbReference type="ChEBI" id="CHEBI:58805"/>
        <dbReference type="EC" id="2.7.7.65"/>
    </reaction>
</comment>
<dbReference type="SMART" id="SM00267">
    <property type="entry name" value="GGDEF"/>
    <property type="match status" value="1"/>
</dbReference>
<dbReference type="CDD" id="cd01949">
    <property type="entry name" value="GGDEF"/>
    <property type="match status" value="1"/>
</dbReference>
<keyword evidence="4" id="KW-0479">Metal-binding</keyword>
<comment type="similarity">
    <text evidence="2">Belongs to the hemerythrin family.</text>
</comment>
<evidence type="ECO:0000313" key="9">
    <source>
        <dbReference type="EMBL" id="AYV24348.1"/>
    </source>
</evidence>
<dbReference type="SUPFAM" id="SSF47188">
    <property type="entry name" value="Hemerythrin-like"/>
    <property type="match status" value="1"/>
</dbReference>
<dbReference type="Pfam" id="PF01814">
    <property type="entry name" value="Hemerythrin"/>
    <property type="match status" value="1"/>
</dbReference>
<evidence type="ECO:0000256" key="4">
    <source>
        <dbReference type="ARBA" id="ARBA00022723"/>
    </source>
</evidence>
<protein>
    <recommendedName>
        <fullName evidence="3">diguanylate cyclase</fullName>
        <ecNumber evidence="3">2.7.7.65</ecNumber>
    </recommendedName>
</protein>
<reference evidence="9 10" key="1">
    <citation type="submission" date="2018-11" db="EMBL/GenBank/DDBJ databases">
        <title>Complete Genome Sequence of Vbrio mediterranei 117-T6: a Potential Pathogen Bacteria Isolated from the Conchocelis of Pyropia.</title>
        <authorList>
            <person name="Liu Q."/>
        </authorList>
    </citation>
    <scope>NUCLEOTIDE SEQUENCE [LARGE SCALE GENOMIC DNA]</scope>
    <source>
        <strain evidence="9 10">117-T6</strain>
    </source>
</reference>
<dbReference type="PANTHER" id="PTHR45138">
    <property type="entry name" value="REGULATORY COMPONENTS OF SENSORY TRANSDUCTION SYSTEM"/>
    <property type="match status" value="1"/>
</dbReference>
<dbReference type="InterPro" id="IPR035938">
    <property type="entry name" value="Hemerythrin-like_sf"/>
</dbReference>
<dbReference type="InterPro" id="IPR029787">
    <property type="entry name" value="Nucleotide_cyclase"/>
</dbReference>
<dbReference type="InterPro" id="IPR043128">
    <property type="entry name" value="Rev_trsase/Diguanyl_cyclase"/>
</dbReference>
<evidence type="ECO:0000256" key="6">
    <source>
        <dbReference type="ARBA" id="ARBA00034247"/>
    </source>
</evidence>
<dbReference type="SUPFAM" id="SSF55073">
    <property type="entry name" value="Nucleotide cyclase"/>
    <property type="match status" value="1"/>
</dbReference>
<dbReference type="RefSeq" id="WP_124941912.1">
    <property type="nucleotide sequence ID" value="NZ_CP033578.1"/>
</dbReference>
<dbReference type="GO" id="GO:0046872">
    <property type="term" value="F:metal ion binding"/>
    <property type="evidence" value="ECO:0007669"/>
    <property type="project" value="UniProtKB-KW"/>
</dbReference>
<dbReference type="Gene3D" id="3.30.70.270">
    <property type="match status" value="1"/>
</dbReference>
<dbReference type="EC" id="2.7.7.65" evidence="3"/>
<evidence type="ECO:0000256" key="3">
    <source>
        <dbReference type="ARBA" id="ARBA00012528"/>
    </source>
</evidence>
<evidence type="ECO:0000256" key="7">
    <source>
        <dbReference type="SAM" id="Coils"/>
    </source>
</evidence>
<keyword evidence="7" id="KW-0175">Coiled coil</keyword>
<proteinExistence type="inferred from homology"/>
<dbReference type="GO" id="GO:1902201">
    <property type="term" value="P:negative regulation of bacterial-type flagellum-dependent cell motility"/>
    <property type="evidence" value="ECO:0007669"/>
    <property type="project" value="TreeGrafter"/>
</dbReference>
<dbReference type="NCBIfam" id="NF033749">
    <property type="entry name" value="bact_hemeryth"/>
    <property type="match status" value="1"/>
</dbReference>
<dbReference type="EMBL" id="CP033578">
    <property type="protein sequence ID" value="AYV24348.1"/>
    <property type="molecule type" value="Genomic_DNA"/>
</dbReference>
<dbReference type="PROSITE" id="PS50887">
    <property type="entry name" value="GGDEF"/>
    <property type="match status" value="1"/>
</dbReference>
<organism evidence="9 10">
    <name type="scientific">Vibrio mediterranei</name>
    <dbReference type="NCBI Taxonomy" id="689"/>
    <lineage>
        <taxon>Bacteria</taxon>
        <taxon>Pseudomonadati</taxon>
        <taxon>Pseudomonadota</taxon>
        <taxon>Gammaproteobacteria</taxon>
        <taxon>Vibrionales</taxon>
        <taxon>Vibrionaceae</taxon>
        <taxon>Vibrio</taxon>
    </lineage>
</organism>
<feature type="domain" description="GGDEF" evidence="8">
    <location>
        <begin position="237"/>
        <end position="372"/>
    </location>
</feature>
<dbReference type="PANTHER" id="PTHR45138:SF9">
    <property type="entry name" value="DIGUANYLATE CYCLASE DGCM-RELATED"/>
    <property type="match status" value="1"/>
</dbReference>
<evidence type="ECO:0000259" key="8">
    <source>
        <dbReference type="PROSITE" id="PS50887"/>
    </source>
</evidence>
<dbReference type="FunFam" id="3.30.70.270:FF:000001">
    <property type="entry name" value="Diguanylate cyclase domain protein"/>
    <property type="match status" value="1"/>
</dbReference>
<dbReference type="InterPro" id="IPR050469">
    <property type="entry name" value="Diguanylate_Cyclase"/>
</dbReference>
<dbReference type="NCBIfam" id="TIGR02481">
    <property type="entry name" value="hemeryth_dom"/>
    <property type="match status" value="1"/>
</dbReference>
<sequence length="372" mass="43074">MPSNQIELFPWNTNFETGIASIDEQHKNLFSLINKLANALVYDNQLQVSTIFDELADYALYHFSEEERVWQQYFEQDSWCVLHKGNHESFVPEIIRLQHRTKSVGWHEATEQILHFLIRWLLLHILNEDKKMGLVINALSKGALDLNQAKIEAEVALVGEHGALTDTILNMYFELSSHAIELIREKNRRIVAEKELKALNDKLQQLAVTDELSGLFNRRYFMMMTQEALLRAKVENSYLSFISLDLDNFKHLNDTLGHARGDEAIIHFSHVLASKFRRKNDFIFRMGGDEFLVVVCCAEHQQVIEIAEQVRSTIEQQCLIDTSSINAITTSIGVFTHIPEEHEDFMYFMERADQLLYKAKEQGRNCVLSALE</sequence>
<dbReference type="Proteomes" id="UP000279760">
    <property type="component" value="Chromosome 2"/>
</dbReference>
<evidence type="ECO:0000256" key="1">
    <source>
        <dbReference type="ARBA" id="ARBA00001946"/>
    </source>
</evidence>
<comment type="cofactor">
    <cofactor evidence="1">
        <name>Mg(2+)</name>
        <dbReference type="ChEBI" id="CHEBI:18420"/>
    </cofactor>
</comment>
<dbReference type="GO" id="GO:0052621">
    <property type="term" value="F:diguanylate cyclase activity"/>
    <property type="evidence" value="ECO:0007669"/>
    <property type="project" value="UniProtKB-EC"/>
</dbReference>
<dbReference type="InterPro" id="IPR012312">
    <property type="entry name" value="Hemerythrin-like"/>
</dbReference>
<feature type="coiled-coil region" evidence="7">
    <location>
        <begin position="182"/>
        <end position="209"/>
    </location>
</feature>
<gene>
    <name evidence="9" type="ORF">ECB94_24130</name>
</gene>
<dbReference type="GO" id="GO:0043709">
    <property type="term" value="P:cell adhesion involved in single-species biofilm formation"/>
    <property type="evidence" value="ECO:0007669"/>
    <property type="project" value="TreeGrafter"/>
</dbReference>
<name>A0A3G4VK21_9VIBR</name>
<accession>A0A3G4VK21</accession>
<evidence type="ECO:0000256" key="2">
    <source>
        <dbReference type="ARBA" id="ARBA00010587"/>
    </source>
</evidence>
<dbReference type="InterPro" id="IPR000160">
    <property type="entry name" value="GGDEF_dom"/>
</dbReference>
<dbReference type="GO" id="GO:0005886">
    <property type="term" value="C:plasma membrane"/>
    <property type="evidence" value="ECO:0007669"/>
    <property type="project" value="TreeGrafter"/>
</dbReference>
<dbReference type="CDD" id="cd12107">
    <property type="entry name" value="Hemerythrin"/>
    <property type="match status" value="1"/>
</dbReference>
<dbReference type="AlphaFoldDB" id="A0A3G4VK21"/>
<keyword evidence="5" id="KW-0408">Iron</keyword>
<evidence type="ECO:0000256" key="5">
    <source>
        <dbReference type="ARBA" id="ARBA00023004"/>
    </source>
</evidence>
<dbReference type="Pfam" id="PF00990">
    <property type="entry name" value="GGDEF"/>
    <property type="match status" value="1"/>
</dbReference>
<dbReference type="NCBIfam" id="TIGR00254">
    <property type="entry name" value="GGDEF"/>
    <property type="match status" value="1"/>
</dbReference>
<evidence type="ECO:0000313" key="10">
    <source>
        <dbReference type="Proteomes" id="UP000279760"/>
    </source>
</evidence>
<dbReference type="InterPro" id="IPR012827">
    <property type="entry name" value="Hemerythrin_metal-bd"/>
</dbReference>
<dbReference type="Gene3D" id="1.20.120.50">
    <property type="entry name" value="Hemerythrin-like"/>
    <property type="match status" value="1"/>
</dbReference>